<dbReference type="InterPro" id="IPR036426">
    <property type="entry name" value="Bulb-type_lectin_dom_sf"/>
</dbReference>
<evidence type="ECO:0000313" key="5">
    <source>
        <dbReference type="EMBL" id="KAJ6999609.1"/>
    </source>
</evidence>
<dbReference type="AlphaFoldDB" id="A0AAD6QZM8"/>
<gene>
    <name evidence="5" type="ORF">NC653_010361</name>
</gene>
<keyword evidence="3" id="KW-0325">Glycoprotein</keyword>
<evidence type="ECO:0000256" key="3">
    <source>
        <dbReference type="ARBA" id="ARBA00023180"/>
    </source>
</evidence>
<dbReference type="PANTHER" id="PTHR32444:SF198">
    <property type="entry name" value="BULB-TYPE LECTIN DOMAIN-CONTAINING PROTEIN"/>
    <property type="match status" value="1"/>
</dbReference>
<feature type="domain" description="Bulb-type lectin" evidence="4">
    <location>
        <begin position="1"/>
        <end position="53"/>
    </location>
</feature>
<dbReference type="Pfam" id="PF00954">
    <property type="entry name" value="S_locus_glycop"/>
    <property type="match status" value="1"/>
</dbReference>
<evidence type="ECO:0000313" key="6">
    <source>
        <dbReference type="Proteomes" id="UP001164929"/>
    </source>
</evidence>
<accession>A0AAD6QZM8</accession>
<keyword evidence="6" id="KW-1185">Reference proteome</keyword>
<dbReference type="Proteomes" id="UP001164929">
    <property type="component" value="Chromosome 4"/>
</dbReference>
<dbReference type="PANTHER" id="PTHR32444">
    <property type="entry name" value="BULB-TYPE LECTIN DOMAIN-CONTAINING PROTEIN"/>
    <property type="match status" value="1"/>
</dbReference>
<keyword evidence="2" id="KW-1015">Disulfide bond</keyword>
<dbReference type="InterPro" id="IPR000858">
    <property type="entry name" value="S_locus_glycoprot_dom"/>
</dbReference>
<evidence type="ECO:0000256" key="1">
    <source>
        <dbReference type="ARBA" id="ARBA00022729"/>
    </source>
</evidence>
<dbReference type="EMBL" id="JAQIZT010000004">
    <property type="protein sequence ID" value="KAJ6999609.1"/>
    <property type="molecule type" value="Genomic_DNA"/>
</dbReference>
<reference evidence="5 6" key="1">
    <citation type="journal article" date="2023" name="Mol. Ecol. Resour.">
        <title>Chromosome-level genome assembly of a triploid poplar Populus alba 'Berolinensis'.</title>
        <authorList>
            <person name="Chen S."/>
            <person name="Yu Y."/>
            <person name="Wang X."/>
            <person name="Wang S."/>
            <person name="Zhang T."/>
            <person name="Zhou Y."/>
            <person name="He R."/>
            <person name="Meng N."/>
            <person name="Wang Y."/>
            <person name="Liu W."/>
            <person name="Liu Z."/>
            <person name="Liu J."/>
            <person name="Guo Q."/>
            <person name="Huang H."/>
            <person name="Sederoff R.R."/>
            <person name="Wang G."/>
            <person name="Qu G."/>
            <person name="Chen S."/>
        </authorList>
    </citation>
    <scope>NUCLEOTIDE SEQUENCE [LARGE SCALE GENOMIC DNA]</scope>
    <source>
        <strain evidence="5">SC-2020</strain>
    </source>
</reference>
<dbReference type="GO" id="GO:0048544">
    <property type="term" value="P:recognition of pollen"/>
    <property type="evidence" value="ECO:0007669"/>
    <property type="project" value="InterPro"/>
</dbReference>
<dbReference type="InterPro" id="IPR001480">
    <property type="entry name" value="Bulb-type_lectin_dom"/>
</dbReference>
<dbReference type="PROSITE" id="PS50927">
    <property type="entry name" value="BULB_LECTIN"/>
    <property type="match status" value="1"/>
</dbReference>
<evidence type="ECO:0000256" key="2">
    <source>
        <dbReference type="ARBA" id="ARBA00023157"/>
    </source>
</evidence>
<name>A0AAD6QZM8_9ROSI</name>
<evidence type="ECO:0000259" key="4">
    <source>
        <dbReference type="PROSITE" id="PS50927"/>
    </source>
</evidence>
<comment type="caution">
    <text evidence="5">The sequence shown here is derived from an EMBL/GenBank/DDBJ whole genome shotgun (WGS) entry which is preliminary data.</text>
</comment>
<dbReference type="SUPFAM" id="SSF51110">
    <property type="entry name" value="alpha-D-mannose-specific plant lectins"/>
    <property type="match status" value="1"/>
</dbReference>
<sequence length="350" mass="38312">MSYGRLVVLNGQQEILWSSNVSAGVKDSSAQLTDDGNLVLLGKNNGNVIWESFQRPCNTLLPNMRLGANARTGESTVLTSWISPSDPSVGRFSVSMDPLRIPEVFVWNYKSPYWRCDPCNGQIFIGIPEMNSVYLDGFNLAKTADGVVSLSFTYVNQPNSNFVLRSDGKLIERAWKVGTRIGINYGKCGAFGSCNAVNSPICSCLRGFVPKNPDEWNKGNWTSFNGRSSCSFVNNDGHSLSLVGLSSSKGWAADAAKRMGWHISGNILTQVLSDPCYQDEVYRSMHVGLLCVQEFAKDKPAVPTIISMLHSEIVDLPAPKKPALGFDMDSLQWSQTICSNDISFTVIGGR</sequence>
<dbReference type="Gene3D" id="2.90.10.30">
    <property type="match status" value="1"/>
</dbReference>
<proteinExistence type="predicted"/>
<keyword evidence="1" id="KW-0732">Signal</keyword>
<protein>
    <recommendedName>
        <fullName evidence="4">Bulb-type lectin domain-containing protein</fullName>
    </recommendedName>
</protein>
<dbReference type="Pfam" id="PF01453">
    <property type="entry name" value="B_lectin"/>
    <property type="match status" value="1"/>
</dbReference>
<organism evidence="5 6">
    <name type="scientific">Populus alba x Populus x berolinensis</name>
    <dbReference type="NCBI Taxonomy" id="444605"/>
    <lineage>
        <taxon>Eukaryota</taxon>
        <taxon>Viridiplantae</taxon>
        <taxon>Streptophyta</taxon>
        <taxon>Embryophyta</taxon>
        <taxon>Tracheophyta</taxon>
        <taxon>Spermatophyta</taxon>
        <taxon>Magnoliopsida</taxon>
        <taxon>eudicotyledons</taxon>
        <taxon>Gunneridae</taxon>
        <taxon>Pentapetalae</taxon>
        <taxon>rosids</taxon>
        <taxon>fabids</taxon>
        <taxon>Malpighiales</taxon>
        <taxon>Salicaceae</taxon>
        <taxon>Saliceae</taxon>
        <taxon>Populus</taxon>
    </lineage>
</organism>